<evidence type="ECO:0000313" key="2">
    <source>
        <dbReference type="Proteomes" id="UP000789920"/>
    </source>
</evidence>
<dbReference type="EMBL" id="CAJVQC010174333">
    <property type="protein sequence ID" value="CAG8851122.1"/>
    <property type="molecule type" value="Genomic_DNA"/>
</dbReference>
<comment type="caution">
    <text evidence="1">The sequence shown here is derived from an EMBL/GenBank/DDBJ whole genome shotgun (WGS) entry which is preliminary data.</text>
</comment>
<dbReference type="Proteomes" id="UP000789920">
    <property type="component" value="Unassembled WGS sequence"/>
</dbReference>
<keyword evidence="2" id="KW-1185">Reference proteome</keyword>
<accession>A0ACA9T0I1</accession>
<protein>
    <submittedName>
        <fullName evidence="1">17993_t:CDS:1</fullName>
    </submittedName>
</protein>
<sequence>RLFELDNYKNRNTEREDNSDVDIPKYVILYKDDKKRIILYFKNFFDPINADLSEQITDNFNLEFKNQKEFADFLLNQIKTKEKKFSLRQYKKI</sequence>
<gene>
    <name evidence="1" type="ORF">RPERSI_LOCUS36417</name>
</gene>
<name>A0ACA9T0I1_9GLOM</name>
<organism evidence="1 2">
    <name type="scientific">Racocetra persica</name>
    <dbReference type="NCBI Taxonomy" id="160502"/>
    <lineage>
        <taxon>Eukaryota</taxon>
        <taxon>Fungi</taxon>
        <taxon>Fungi incertae sedis</taxon>
        <taxon>Mucoromycota</taxon>
        <taxon>Glomeromycotina</taxon>
        <taxon>Glomeromycetes</taxon>
        <taxon>Diversisporales</taxon>
        <taxon>Gigasporaceae</taxon>
        <taxon>Racocetra</taxon>
    </lineage>
</organism>
<reference evidence="1" key="1">
    <citation type="submission" date="2021-06" db="EMBL/GenBank/DDBJ databases">
        <authorList>
            <person name="Kallberg Y."/>
            <person name="Tangrot J."/>
            <person name="Rosling A."/>
        </authorList>
    </citation>
    <scope>NUCLEOTIDE SEQUENCE</scope>
    <source>
        <strain evidence="1">MA461A</strain>
    </source>
</reference>
<evidence type="ECO:0000313" key="1">
    <source>
        <dbReference type="EMBL" id="CAG8851122.1"/>
    </source>
</evidence>
<proteinExistence type="predicted"/>
<feature type="non-terminal residue" evidence="1">
    <location>
        <position position="1"/>
    </location>
</feature>